<dbReference type="Proteomes" id="UP000298213">
    <property type="component" value="Unassembled WGS sequence"/>
</dbReference>
<evidence type="ECO:0008006" key="3">
    <source>
        <dbReference type="Google" id="ProtNLM"/>
    </source>
</evidence>
<dbReference type="AlphaFoldDB" id="A0A4Y8ZSM4"/>
<dbReference type="OrthoDB" id="9811332at2"/>
<organism evidence="1 2">
    <name type="scientific">Sphingomonas parva</name>
    <dbReference type="NCBI Taxonomy" id="2555898"/>
    <lineage>
        <taxon>Bacteria</taxon>
        <taxon>Pseudomonadati</taxon>
        <taxon>Pseudomonadota</taxon>
        <taxon>Alphaproteobacteria</taxon>
        <taxon>Sphingomonadales</taxon>
        <taxon>Sphingomonadaceae</taxon>
        <taxon>Sphingomonas</taxon>
    </lineage>
</organism>
<dbReference type="EMBL" id="SPDV01000011">
    <property type="protein sequence ID" value="TFI58914.1"/>
    <property type="molecule type" value="Genomic_DNA"/>
</dbReference>
<dbReference type="InterPro" id="IPR008884">
    <property type="entry name" value="TylF_MeTrfase"/>
</dbReference>
<evidence type="ECO:0000313" key="2">
    <source>
        <dbReference type="Proteomes" id="UP000298213"/>
    </source>
</evidence>
<evidence type="ECO:0000313" key="1">
    <source>
        <dbReference type="EMBL" id="TFI58914.1"/>
    </source>
</evidence>
<dbReference type="SUPFAM" id="SSF53335">
    <property type="entry name" value="S-adenosyl-L-methionine-dependent methyltransferases"/>
    <property type="match status" value="1"/>
</dbReference>
<name>A0A4Y8ZSM4_9SPHN</name>
<dbReference type="RefSeq" id="WP_135085342.1">
    <property type="nucleotide sequence ID" value="NZ_SPDV01000011.1"/>
</dbReference>
<gene>
    <name evidence="1" type="ORF">E2493_07580</name>
</gene>
<dbReference type="PANTHER" id="PTHR40036:SF1">
    <property type="entry name" value="MACROCIN O-METHYLTRANSFERASE"/>
    <property type="match status" value="1"/>
</dbReference>
<proteinExistence type="predicted"/>
<protein>
    <recommendedName>
        <fullName evidence="3">Methyltransferase</fullName>
    </recommendedName>
</protein>
<dbReference type="PANTHER" id="PTHR40036">
    <property type="entry name" value="MACROCIN O-METHYLTRANSFERASE"/>
    <property type="match status" value="1"/>
</dbReference>
<keyword evidence="2" id="KW-1185">Reference proteome</keyword>
<accession>A0A4Y8ZSM4</accession>
<dbReference type="InterPro" id="IPR029063">
    <property type="entry name" value="SAM-dependent_MTases_sf"/>
</dbReference>
<sequence length="253" mass="28326">MTFPYQPARDFISILRDERRDLLERLRQTRFTQLKPGFTYGQVIPHASYQPWCDDERFLELYEVIRAHTLVDVYRCYELYLCAIQAAKIEGDLVEVGVWKGGTGALMAACFGGVEVHLFDTFAGVAKADADKDTMYCGGEHSDTSRELVQALFARVGVTPNFHVGIFPDDTLADVPERVALAHIDVDVYASAKESFEAIWPRVQSGGFVIFDDYGFFGCEGVAEAVNELRQTVHDGTFIHNLNGHATFIKRAG</sequence>
<dbReference type="Pfam" id="PF05711">
    <property type="entry name" value="TylF"/>
    <property type="match status" value="1"/>
</dbReference>
<reference evidence="1 2" key="1">
    <citation type="submission" date="2019-03" db="EMBL/GenBank/DDBJ databases">
        <title>Genome sequence of Sphingomonas sp. 17J27-24.</title>
        <authorList>
            <person name="Kim M."/>
            <person name="Maeng S."/>
            <person name="Sathiyaraj S."/>
        </authorList>
    </citation>
    <scope>NUCLEOTIDE SEQUENCE [LARGE SCALE GENOMIC DNA]</scope>
    <source>
        <strain evidence="1 2">17J27-24</strain>
    </source>
</reference>
<dbReference type="Gene3D" id="3.40.50.150">
    <property type="entry name" value="Vaccinia Virus protein VP39"/>
    <property type="match status" value="1"/>
</dbReference>
<comment type="caution">
    <text evidence="1">The sequence shown here is derived from an EMBL/GenBank/DDBJ whole genome shotgun (WGS) entry which is preliminary data.</text>
</comment>